<evidence type="ECO:0000256" key="6">
    <source>
        <dbReference type="ARBA" id="ARBA00022741"/>
    </source>
</evidence>
<comment type="pathway">
    <text evidence="1 11">Purine metabolism; IMP biosynthesis via de novo pathway; 5-amino-1-(5-phospho-D-ribosyl)imidazole-4-carboxamide from 5-amino-1-(5-phospho-D-ribosyl)imidazole-4-carboxylate: step 1/2.</text>
</comment>
<name>A0A0R1TTL4_9LACO</name>
<dbReference type="GO" id="GO:0005524">
    <property type="term" value="F:ATP binding"/>
    <property type="evidence" value="ECO:0007669"/>
    <property type="project" value="UniProtKB-KW"/>
</dbReference>
<evidence type="ECO:0000256" key="9">
    <source>
        <dbReference type="ARBA" id="ARBA00030409"/>
    </source>
</evidence>
<dbReference type="InterPro" id="IPR050089">
    <property type="entry name" value="SAICAR_synthetase"/>
</dbReference>
<organism evidence="13 14">
    <name type="scientific">Ligilactobacillus apodemi DSM 16634 = JCM 16172</name>
    <dbReference type="NCBI Taxonomy" id="1423724"/>
    <lineage>
        <taxon>Bacteria</taxon>
        <taxon>Bacillati</taxon>
        <taxon>Bacillota</taxon>
        <taxon>Bacilli</taxon>
        <taxon>Lactobacillales</taxon>
        <taxon>Lactobacillaceae</taxon>
        <taxon>Ligilactobacillus</taxon>
    </lineage>
</organism>
<comment type="similarity">
    <text evidence="2 11">Belongs to the SAICAR synthetase family.</text>
</comment>
<evidence type="ECO:0000256" key="7">
    <source>
        <dbReference type="ARBA" id="ARBA00022755"/>
    </source>
</evidence>
<dbReference type="EMBL" id="AZFT01000053">
    <property type="protein sequence ID" value="KRL83572.1"/>
    <property type="molecule type" value="Genomic_DNA"/>
</dbReference>
<dbReference type="CDD" id="cd01415">
    <property type="entry name" value="SAICAR_synt_PurC"/>
    <property type="match status" value="1"/>
</dbReference>
<dbReference type="Gene3D" id="3.30.200.20">
    <property type="entry name" value="Phosphorylase Kinase, domain 1"/>
    <property type="match status" value="1"/>
</dbReference>
<evidence type="ECO:0000313" key="13">
    <source>
        <dbReference type="EMBL" id="KRL83572.1"/>
    </source>
</evidence>
<dbReference type="PANTHER" id="PTHR43599:SF3">
    <property type="entry name" value="SI:DKEY-6E2.2"/>
    <property type="match status" value="1"/>
</dbReference>
<dbReference type="EC" id="6.3.2.6" evidence="3 11"/>
<dbReference type="GO" id="GO:0009236">
    <property type="term" value="P:cobalamin biosynthetic process"/>
    <property type="evidence" value="ECO:0007669"/>
    <property type="project" value="InterPro"/>
</dbReference>
<dbReference type="NCBIfam" id="TIGR00081">
    <property type="entry name" value="purC"/>
    <property type="match status" value="1"/>
</dbReference>
<evidence type="ECO:0000256" key="11">
    <source>
        <dbReference type="HAMAP-Rule" id="MF_00137"/>
    </source>
</evidence>
<proteinExistence type="inferred from homology"/>
<evidence type="ECO:0000256" key="10">
    <source>
        <dbReference type="ARBA" id="ARBA00048475"/>
    </source>
</evidence>
<dbReference type="Gene3D" id="3.30.470.20">
    <property type="entry name" value="ATP-grasp fold, B domain"/>
    <property type="match status" value="1"/>
</dbReference>
<dbReference type="UniPathway" id="UPA00074">
    <property type="reaction ID" value="UER00131"/>
</dbReference>
<keyword evidence="8 11" id="KW-0067">ATP-binding</keyword>
<dbReference type="InterPro" id="IPR018236">
    <property type="entry name" value="SAICAR_synthetase_CS"/>
</dbReference>
<dbReference type="SUPFAM" id="SSF56104">
    <property type="entry name" value="SAICAR synthase-like"/>
    <property type="match status" value="1"/>
</dbReference>
<feature type="domain" description="SAICAR synthetase/ADE2 N-terminal" evidence="12">
    <location>
        <begin position="8"/>
        <end position="233"/>
    </location>
</feature>
<evidence type="ECO:0000259" key="12">
    <source>
        <dbReference type="Pfam" id="PF01259"/>
    </source>
</evidence>
<keyword evidence="6 11" id="KW-0547">Nucleotide-binding</keyword>
<keyword evidence="7 11" id="KW-0658">Purine biosynthesis</keyword>
<dbReference type="InterPro" id="IPR028923">
    <property type="entry name" value="SAICAR_synt/ADE2_N"/>
</dbReference>
<evidence type="ECO:0000256" key="2">
    <source>
        <dbReference type="ARBA" id="ARBA00010190"/>
    </source>
</evidence>
<evidence type="ECO:0000313" key="14">
    <source>
        <dbReference type="Proteomes" id="UP000051324"/>
    </source>
</evidence>
<keyword evidence="14" id="KW-1185">Reference proteome</keyword>
<dbReference type="FunFam" id="3.30.470.20:FF:000006">
    <property type="entry name" value="Phosphoribosylaminoimidazole-succinocarboxamide synthase"/>
    <property type="match status" value="1"/>
</dbReference>
<evidence type="ECO:0000256" key="4">
    <source>
        <dbReference type="ARBA" id="ARBA00016460"/>
    </source>
</evidence>
<dbReference type="PATRIC" id="fig|1423724.4.peg.865"/>
<evidence type="ECO:0000256" key="1">
    <source>
        <dbReference type="ARBA" id="ARBA00004672"/>
    </source>
</evidence>
<dbReference type="STRING" id="1423724.FC32_GL000826"/>
<dbReference type="InterPro" id="IPR001636">
    <property type="entry name" value="SAICAR_synth"/>
</dbReference>
<comment type="catalytic activity">
    <reaction evidence="10 11">
        <text>5-amino-1-(5-phospho-D-ribosyl)imidazole-4-carboxylate + L-aspartate + ATP = (2S)-2-[5-amino-1-(5-phospho-beta-D-ribosyl)imidazole-4-carboxamido]succinate + ADP + phosphate + 2 H(+)</text>
        <dbReference type="Rhea" id="RHEA:22628"/>
        <dbReference type="ChEBI" id="CHEBI:15378"/>
        <dbReference type="ChEBI" id="CHEBI:29991"/>
        <dbReference type="ChEBI" id="CHEBI:30616"/>
        <dbReference type="ChEBI" id="CHEBI:43474"/>
        <dbReference type="ChEBI" id="CHEBI:58443"/>
        <dbReference type="ChEBI" id="CHEBI:77657"/>
        <dbReference type="ChEBI" id="CHEBI:456216"/>
        <dbReference type="EC" id="6.3.2.6"/>
    </reaction>
</comment>
<comment type="caution">
    <text evidence="13">The sequence shown here is derived from an EMBL/GenBank/DDBJ whole genome shotgun (WGS) entry which is preliminary data.</text>
</comment>
<keyword evidence="5 11" id="KW-0436">Ligase</keyword>
<dbReference type="PROSITE" id="PS01058">
    <property type="entry name" value="SAICAR_SYNTHETASE_2"/>
    <property type="match status" value="1"/>
</dbReference>
<dbReference type="HAMAP" id="MF_00137">
    <property type="entry name" value="SAICAR_synth"/>
    <property type="match status" value="1"/>
</dbReference>
<accession>A0A0R1TTL4</accession>
<evidence type="ECO:0000256" key="5">
    <source>
        <dbReference type="ARBA" id="ARBA00022598"/>
    </source>
</evidence>
<gene>
    <name evidence="11" type="primary">purC</name>
    <name evidence="13" type="ORF">FC32_GL000826</name>
</gene>
<protein>
    <recommendedName>
        <fullName evidence="4 11">Phosphoribosylaminoimidazole-succinocarboxamide synthase</fullName>
        <ecNumber evidence="3 11">6.3.2.6</ecNumber>
    </recommendedName>
    <alternativeName>
        <fullName evidence="9 11">SAICAR synthetase</fullName>
    </alternativeName>
</protein>
<dbReference type="InterPro" id="IPR033934">
    <property type="entry name" value="SAICAR_synt_PurC"/>
</dbReference>
<dbReference type="eggNOG" id="COG0152">
    <property type="taxonomic scope" value="Bacteria"/>
</dbReference>
<dbReference type="GO" id="GO:0004639">
    <property type="term" value="F:phosphoribosylaminoimidazolesuccinocarboxamide synthase activity"/>
    <property type="evidence" value="ECO:0007669"/>
    <property type="project" value="UniProtKB-UniRule"/>
</dbReference>
<dbReference type="AlphaFoldDB" id="A0A0R1TTL4"/>
<dbReference type="PANTHER" id="PTHR43599">
    <property type="entry name" value="MULTIFUNCTIONAL PROTEIN ADE2"/>
    <property type="match status" value="1"/>
</dbReference>
<evidence type="ECO:0000256" key="8">
    <source>
        <dbReference type="ARBA" id="ARBA00022840"/>
    </source>
</evidence>
<dbReference type="Proteomes" id="UP000051324">
    <property type="component" value="Unassembled WGS sequence"/>
</dbReference>
<evidence type="ECO:0000256" key="3">
    <source>
        <dbReference type="ARBA" id="ARBA00012217"/>
    </source>
</evidence>
<dbReference type="GO" id="GO:0006189">
    <property type="term" value="P:'de novo' IMP biosynthetic process"/>
    <property type="evidence" value="ECO:0007669"/>
    <property type="project" value="UniProtKB-UniRule"/>
</dbReference>
<reference evidence="13 14" key="1">
    <citation type="journal article" date="2015" name="Genome Announc.">
        <title>Expanding the biotechnology potential of lactobacilli through comparative genomics of 213 strains and associated genera.</title>
        <authorList>
            <person name="Sun Z."/>
            <person name="Harris H.M."/>
            <person name="McCann A."/>
            <person name="Guo C."/>
            <person name="Argimon S."/>
            <person name="Zhang W."/>
            <person name="Yang X."/>
            <person name="Jeffery I.B."/>
            <person name="Cooney J.C."/>
            <person name="Kagawa T.F."/>
            <person name="Liu W."/>
            <person name="Song Y."/>
            <person name="Salvetti E."/>
            <person name="Wrobel A."/>
            <person name="Rasinkangas P."/>
            <person name="Parkhill J."/>
            <person name="Rea M.C."/>
            <person name="O'Sullivan O."/>
            <person name="Ritari J."/>
            <person name="Douillard F.P."/>
            <person name="Paul Ross R."/>
            <person name="Yang R."/>
            <person name="Briner A.E."/>
            <person name="Felis G.E."/>
            <person name="de Vos W.M."/>
            <person name="Barrangou R."/>
            <person name="Klaenhammer T.R."/>
            <person name="Caufield P.W."/>
            <person name="Cui Y."/>
            <person name="Zhang H."/>
            <person name="O'Toole P.W."/>
        </authorList>
    </citation>
    <scope>NUCLEOTIDE SEQUENCE [LARGE SCALE GENOMIC DNA]</scope>
    <source>
        <strain evidence="13 14">DSM 16634</strain>
    </source>
</reference>
<dbReference type="Pfam" id="PF01259">
    <property type="entry name" value="SAICAR_synt"/>
    <property type="match status" value="1"/>
</dbReference>
<sequence>MITMGEVIYTGKAKQMWSTDDPEVLRVVYLDQATALNGKKKDEIKGKGQINNEISTLIFEYLTQKGLKTHFIKKLSATEELVRKVTIIPLEAVTRNIATGHFVTRFGIEDGTVFKTPVEETYYKSDALDDPFINESQTLALGLATKEELAQLWELSRQVNQLLSALFLKANMILVDFKLEFGRLSDGTLVLADEFSPDNCRLWDKETKAHLDKDVYRQDLGELTPVYEEVLNRLKVALEEEK</sequence>